<dbReference type="Proteomes" id="UP001501822">
    <property type="component" value="Unassembled WGS sequence"/>
</dbReference>
<protein>
    <submittedName>
        <fullName evidence="3">Nuclear transport factor 2 family protein</fullName>
    </submittedName>
</protein>
<feature type="domain" description="SnoaL-like" evidence="2">
    <location>
        <begin position="30"/>
        <end position="147"/>
    </location>
</feature>
<dbReference type="InterPro" id="IPR037401">
    <property type="entry name" value="SnoaL-like"/>
</dbReference>
<proteinExistence type="predicted"/>
<evidence type="ECO:0000259" key="2">
    <source>
        <dbReference type="Pfam" id="PF13474"/>
    </source>
</evidence>
<dbReference type="Gene3D" id="3.10.450.50">
    <property type="match status" value="1"/>
</dbReference>
<comment type="caution">
    <text evidence="3">The sequence shown here is derived from an EMBL/GenBank/DDBJ whole genome shotgun (WGS) entry which is preliminary data.</text>
</comment>
<dbReference type="InterPro" id="IPR032710">
    <property type="entry name" value="NTF2-like_dom_sf"/>
</dbReference>
<organism evidence="3 4">
    <name type="scientific">Actinoallomurus spadix</name>
    <dbReference type="NCBI Taxonomy" id="79912"/>
    <lineage>
        <taxon>Bacteria</taxon>
        <taxon>Bacillati</taxon>
        <taxon>Actinomycetota</taxon>
        <taxon>Actinomycetes</taxon>
        <taxon>Streptosporangiales</taxon>
        <taxon>Thermomonosporaceae</taxon>
        <taxon>Actinoallomurus</taxon>
    </lineage>
</organism>
<dbReference type="EMBL" id="BAAABM010000002">
    <property type="protein sequence ID" value="GAA0314335.1"/>
    <property type="molecule type" value="Genomic_DNA"/>
</dbReference>
<accession>A0ABP3FGD1</accession>
<sequence length="162" mass="17905">MIRHTDPAYGPNARNRLSETADPSPAGAYAALESFYYALNNRDAQALREDWSDHPLAQLNNPLGGVLRGGDAVAGLYEKIFTGPVRVEVTFGDVVEYVGADHAVFAGREVGTYTGPDGTPVPLRIRTSRYFRYEDGRWRQFHHHGSIDDPEALAAYQRAVRG</sequence>
<feature type="region of interest" description="Disordered" evidence="1">
    <location>
        <begin position="1"/>
        <end position="23"/>
    </location>
</feature>
<evidence type="ECO:0000313" key="4">
    <source>
        <dbReference type="Proteomes" id="UP001501822"/>
    </source>
</evidence>
<dbReference type="Pfam" id="PF13474">
    <property type="entry name" value="SnoaL_3"/>
    <property type="match status" value="1"/>
</dbReference>
<dbReference type="SUPFAM" id="SSF54427">
    <property type="entry name" value="NTF2-like"/>
    <property type="match status" value="1"/>
</dbReference>
<gene>
    <name evidence="3" type="ORF">GCM10010151_00520</name>
</gene>
<evidence type="ECO:0000313" key="3">
    <source>
        <dbReference type="EMBL" id="GAA0314335.1"/>
    </source>
</evidence>
<name>A0ABP3FGD1_9ACTN</name>
<reference evidence="4" key="1">
    <citation type="journal article" date="2019" name="Int. J. Syst. Evol. Microbiol.">
        <title>The Global Catalogue of Microorganisms (GCM) 10K type strain sequencing project: providing services to taxonomists for standard genome sequencing and annotation.</title>
        <authorList>
            <consortium name="The Broad Institute Genomics Platform"/>
            <consortium name="The Broad Institute Genome Sequencing Center for Infectious Disease"/>
            <person name="Wu L."/>
            <person name="Ma J."/>
        </authorList>
    </citation>
    <scope>NUCLEOTIDE SEQUENCE [LARGE SCALE GENOMIC DNA]</scope>
    <source>
        <strain evidence="4">JCM 3146</strain>
    </source>
</reference>
<evidence type="ECO:0000256" key="1">
    <source>
        <dbReference type="SAM" id="MobiDB-lite"/>
    </source>
</evidence>
<keyword evidence="4" id="KW-1185">Reference proteome</keyword>
<dbReference type="RefSeq" id="WP_252810531.1">
    <property type="nucleotide sequence ID" value="NZ_BAAABM010000002.1"/>
</dbReference>